<accession>A0A834T7I7</accession>
<sequence>MAARRAYDRTKQEAVIDGFIVGRVL</sequence>
<organism evidence="1 2">
    <name type="scientific">Senna tora</name>
    <dbReference type="NCBI Taxonomy" id="362788"/>
    <lineage>
        <taxon>Eukaryota</taxon>
        <taxon>Viridiplantae</taxon>
        <taxon>Streptophyta</taxon>
        <taxon>Embryophyta</taxon>
        <taxon>Tracheophyta</taxon>
        <taxon>Spermatophyta</taxon>
        <taxon>Magnoliopsida</taxon>
        <taxon>eudicotyledons</taxon>
        <taxon>Gunneridae</taxon>
        <taxon>Pentapetalae</taxon>
        <taxon>rosids</taxon>
        <taxon>fabids</taxon>
        <taxon>Fabales</taxon>
        <taxon>Fabaceae</taxon>
        <taxon>Caesalpinioideae</taxon>
        <taxon>Cassia clade</taxon>
        <taxon>Senna</taxon>
    </lineage>
</organism>
<name>A0A834T7I7_9FABA</name>
<evidence type="ECO:0000313" key="1">
    <source>
        <dbReference type="EMBL" id="KAF7816747.1"/>
    </source>
</evidence>
<reference evidence="1" key="1">
    <citation type="submission" date="2020-09" db="EMBL/GenBank/DDBJ databases">
        <title>Genome-Enabled Discovery of Anthraquinone Biosynthesis in Senna tora.</title>
        <authorList>
            <person name="Kang S.-H."/>
            <person name="Pandey R.P."/>
            <person name="Lee C.-M."/>
            <person name="Sim J.-S."/>
            <person name="Jeong J.-T."/>
            <person name="Choi B.-S."/>
            <person name="Jung M."/>
            <person name="Ginzburg D."/>
            <person name="Zhao K."/>
            <person name="Won S.Y."/>
            <person name="Oh T.-J."/>
            <person name="Yu Y."/>
            <person name="Kim N.-H."/>
            <person name="Lee O.R."/>
            <person name="Lee T.-H."/>
            <person name="Bashyal P."/>
            <person name="Kim T.-S."/>
            <person name="Lee W.-H."/>
            <person name="Kawkins C."/>
            <person name="Kim C.-K."/>
            <person name="Kim J.S."/>
            <person name="Ahn B.O."/>
            <person name="Rhee S.Y."/>
            <person name="Sohng J.K."/>
        </authorList>
    </citation>
    <scope>NUCLEOTIDE SEQUENCE</scope>
    <source>
        <tissue evidence="1">Leaf</tissue>
    </source>
</reference>
<dbReference type="EMBL" id="JAAIUW010000009">
    <property type="protein sequence ID" value="KAF7816747.1"/>
    <property type="molecule type" value="Genomic_DNA"/>
</dbReference>
<dbReference type="Proteomes" id="UP000634136">
    <property type="component" value="Unassembled WGS sequence"/>
</dbReference>
<keyword evidence="2" id="KW-1185">Reference proteome</keyword>
<protein>
    <submittedName>
        <fullName evidence="1">Uncharacterized protein</fullName>
    </submittedName>
</protein>
<comment type="caution">
    <text evidence="1">The sequence shown here is derived from an EMBL/GenBank/DDBJ whole genome shotgun (WGS) entry which is preliminary data.</text>
</comment>
<proteinExistence type="predicted"/>
<evidence type="ECO:0000313" key="2">
    <source>
        <dbReference type="Proteomes" id="UP000634136"/>
    </source>
</evidence>
<dbReference type="AlphaFoldDB" id="A0A834T7I7"/>
<gene>
    <name evidence="1" type="ORF">G2W53_030716</name>
</gene>